<dbReference type="RefSeq" id="WP_199263339.1">
    <property type="nucleotide sequence ID" value="NZ_CP054140.1"/>
</dbReference>
<dbReference type="InterPro" id="IPR000073">
    <property type="entry name" value="AB_hydrolase_1"/>
</dbReference>
<evidence type="ECO:0000256" key="3">
    <source>
        <dbReference type="ARBA" id="ARBA00022801"/>
    </source>
</evidence>
<dbReference type="PIRSF" id="PIRSF005211">
    <property type="entry name" value="Ab_hydro_YheT"/>
    <property type="match status" value="1"/>
</dbReference>
<evidence type="ECO:0000259" key="5">
    <source>
        <dbReference type="Pfam" id="PF00561"/>
    </source>
</evidence>
<dbReference type="InterPro" id="IPR000952">
    <property type="entry name" value="AB_hydrolase_4_CS"/>
</dbReference>
<evidence type="ECO:0000256" key="4">
    <source>
        <dbReference type="PIRSR" id="PIRSR005211-1"/>
    </source>
</evidence>
<dbReference type="KEGG" id="dog:HP555_00860"/>
<dbReference type="Proteomes" id="UP000596092">
    <property type="component" value="Chromosome"/>
</dbReference>
<dbReference type="Gene3D" id="3.40.50.1820">
    <property type="entry name" value="alpha/beta hydrolase"/>
    <property type="match status" value="1"/>
</dbReference>
<organism evidence="6 7">
    <name type="scientific">Desulfobulbus oligotrophicus</name>
    <dbReference type="NCBI Taxonomy" id="1909699"/>
    <lineage>
        <taxon>Bacteria</taxon>
        <taxon>Pseudomonadati</taxon>
        <taxon>Thermodesulfobacteriota</taxon>
        <taxon>Desulfobulbia</taxon>
        <taxon>Desulfobulbales</taxon>
        <taxon>Desulfobulbaceae</taxon>
        <taxon>Desulfobulbus</taxon>
    </lineage>
</organism>
<dbReference type="GO" id="GO:0034338">
    <property type="term" value="F:short-chain carboxylesterase activity"/>
    <property type="evidence" value="ECO:0007669"/>
    <property type="project" value="TreeGrafter"/>
</dbReference>
<feature type="active site" description="Charge relay system" evidence="4">
    <location>
        <position position="288"/>
    </location>
</feature>
<name>A0A7T6APA2_9BACT</name>
<comment type="similarity">
    <text evidence="1">Belongs to the AB hydrolase superfamily. AB hydrolase 4 family.</text>
</comment>
<dbReference type="NCBIfam" id="NF008218">
    <property type="entry name" value="PRK10985.1"/>
    <property type="match status" value="1"/>
</dbReference>
<gene>
    <name evidence="6" type="ORF">HP555_00860</name>
</gene>
<dbReference type="AlphaFoldDB" id="A0A7T6APA2"/>
<keyword evidence="2" id="KW-0719">Serine esterase</keyword>
<dbReference type="PANTHER" id="PTHR10794">
    <property type="entry name" value="ABHYDROLASE DOMAIN-CONTAINING PROTEIN"/>
    <property type="match status" value="1"/>
</dbReference>
<evidence type="ECO:0000256" key="2">
    <source>
        <dbReference type="ARBA" id="ARBA00022487"/>
    </source>
</evidence>
<dbReference type="PROSITE" id="PS01133">
    <property type="entry name" value="UPF0017"/>
    <property type="match status" value="1"/>
</dbReference>
<dbReference type="SUPFAM" id="SSF53474">
    <property type="entry name" value="alpha/beta-Hydrolases"/>
    <property type="match status" value="1"/>
</dbReference>
<proteinExistence type="inferred from homology"/>
<evidence type="ECO:0000313" key="6">
    <source>
        <dbReference type="EMBL" id="QQG64506.1"/>
    </source>
</evidence>
<dbReference type="Pfam" id="PF00561">
    <property type="entry name" value="Abhydrolase_1"/>
    <property type="match status" value="1"/>
</dbReference>
<protein>
    <submittedName>
        <fullName evidence="6">Hydrolase</fullName>
    </submittedName>
</protein>
<dbReference type="GO" id="GO:0047372">
    <property type="term" value="F:monoacylglycerol lipase activity"/>
    <property type="evidence" value="ECO:0007669"/>
    <property type="project" value="TreeGrafter"/>
</dbReference>
<keyword evidence="3 6" id="KW-0378">Hydrolase</keyword>
<feature type="active site" description="Charge relay system" evidence="4">
    <location>
        <position position="136"/>
    </location>
</feature>
<feature type="domain" description="AB hydrolase-1" evidence="5">
    <location>
        <begin position="57"/>
        <end position="293"/>
    </location>
</feature>
<evidence type="ECO:0000256" key="1">
    <source>
        <dbReference type="ARBA" id="ARBA00010884"/>
    </source>
</evidence>
<dbReference type="EMBL" id="CP054140">
    <property type="protein sequence ID" value="QQG64506.1"/>
    <property type="molecule type" value="Genomic_DNA"/>
</dbReference>
<reference evidence="6 7" key="1">
    <citation type="submission" date="2020-05" db="EMBL/GenBank/DDBJ databases">
        <title>Complete genome of Desulfobulbus oligotrophicus.</title>
        <authorList>
            <person name="Podar M."/>
        </authorList>
    </citation>
    <scope>NUCLEOTIDE SEQUENCE [LARGE SCALE GENOMIC DNA]</scope>
    <source>
        <strain evidence="6 7">Prop6</strain>
    </source>
</reference>
<accession>A0A7T6APA2</accession>
<dbReference type="InterPro" id="IPR029058">
    <property type="entry name" value="AB_hydrolase_fold"/>
</dbReference>
<keyword evidence="7" id="KW-1185">Reference proteome</keyword>
<evidence type="ECO:0000313" key="7">
    <source>
        <dbReference type="Proteomes" id="UP000596092"/>
    </source>
</evidence>
<feature type="active site" description="Charge relay system" evidence="4">
    <location>
        <position position="260"/>
    </location>
</feature>
<dbReference type="InterPro" id="IPR012020">
    <property type="entry name" value="ABHD4"/>
</dbReference>
<dbReference type="InterPro" id="IPR050960">
    <property type="entry name" value="AB_hydrolase_4_sf"/>
</dbReference>
<dbReference type="PANTHER" id="PTHR10794:SF94">
    <property type="entry name" value="ESTERASE YHET-RELATED"/>
    <property type="match status" value="1"/>
</dbReference>
<sequence length="323" mass="36305">MESVSFKPPFWLRNPHIQTLWPKLFRKRPDLPLTTERIDLADGDFIDLTRIVGCRGPVVLLLHGLEGNLDSHYALPTMACLAAANLQPVFMHLRGCSHEPNRSARTYHSGAIEDLEEVLLALRNTNRPVTAALGFSLGGNILLRYLGMRGDTALLQTAMAVSVPFVLADAADRLEQGGSRLYQLYLLTKLKQAYQRKYRNTPSHLQVNLDDIQTIRQYDEHITAPLNGFSGAVDYYRRCSSMNYLSTITTPTLLLHSRDDPFMYAHTAPRVDQVGPGVRLVLLPHGGHAGFIRGTWPWRTTYLVDQLAPAFFLQNSQDRTPAE</sequence>